<feature type="domain" description="Purple acid phosphatase N-terminal" evidence="4">
    <location>
        <begin position="34"/>
        <end position="111"/>
    </location>
</feature>
<dbReference type="GO" id="GO:0046872">
    <property type="term" value="F:metal ion binding"/>
    <property type="evidence" value="ECO:0007669"/>
    <property type="project" value="InterPro"/>
</dbReference>
<sequence length="391" mass="44559">MTKKSIIAIVAGIVFPLYAIAGQPSAQITHGPYLQNLSEDEVTVVWTTDKPCKSWVEFSKKEAGKSFYSQPPRKAYASQDGLYCVDTLHRVTVKGLEKNTTYFYRVLSQEVKELRAYRPVMGSVVSTDIWKKPLTFTTLDNHRETLSMVMVNDIHGNNELQKKLLGMAPPQDFDMVLFCGDMCSHINRQNDIFTSFLNTSIELFATQKPFVYARGNHETRGAYARNFSRYFAGPNGKFYYAFTYGPVRFIVLDCGEDKPDTDVEYSGLIDFDSYMLEQKDWLSREIDNPEFKNASYRVVISHMPFTKGGWYGSERLREQLLPLLEQAQIDLMLSGHEHAFGFTDKGNAASFPIIVNSNNSVLTLFASNHSLKVQVKQEDGKILLEKEFQKQ</sequence>
<dbReference type="SUPFAM" id="SSF49363">
    <property type="entry name" value="Purple acid phosphatase, N-terminal domain"/>
    <property type="match status" value="1"/>
</dbReference>
<proteinExistence type="predicted"/>
<dbReference type="PANTHER" id="PTHR22953:SF153">
    <property type="entry name" value="PURPLE ACID PHOSPHATASE"/>
    <property type="match status" value="1"/>
</dbReference>
<dbReference type="RefSeq" id="WP_008861309.1">
    <property type="nucleotide sequence ID" value="NZ_JH815203.1"/>
</dbReference>
<feature type="domain" description="Calcineurin-like phosphoesterase" evidence="3">
    <location>
        <begin position="150"/>
        <end position="339"/>
    </location>
</feature>
<evidence type="ECO:0008006" key="7">
    <source>
        <dbReference type="Google" id="ProtNLM"/>
    </source>
</evidence>
<evidence type="ECO:0000256" key="1">
    <source>
        <dbReference type="ARBA" id="ARBA00022729"/>
    </source>
</evidence>
<dbReference type="AlphaFoldDB" id="K0XMQ9"/>
<dbReference type="STRING" id="742726.HMPREF9448_00815"/>
<feature type="signal peptide" evidence="2">
    <location>
        <begin position="1"/>
        <end position="21"/>
    </location>
</feature>
<dbReference type="Gene3D" id="3.60.21.10">
    <property type="match status" value="1"/>
</dbReference>
<keyword evidence="1 2" id="KW-0732">Signal</keyword>
<dbReference type="Pfam" id="PF00149">
    <property type="entry name" value="Metallophos"/>
    <property type="match status" value="1"/>
</dbReference>
<dbReference type="eggNOG" id="COG1409">
    <property type="taxonomic scope" value="Bacteria"/>
</dbReference>
<dbReference type="GO" id="GO:0003993">
    <property type="term" value="F:acid phosphatase activity"/>
    <property type="evidence" value="ECO:0007669"/>
    <property type="project" value="InterPro"/>
</dbReference>
<protein>
    <recommendedName>
        <fullName evidence="7">Calcineurin-like phosphoesterase domain-containing protein</fullName>
    </recommendedName>
</protein>
<dbReference type="PANTHER" id="PTHR22953">
    <property type="entry name" value="ACID PHOSPHATASE RELATED"/>
    <property type="match status" value="1"/>
</dbReference>
<dbReference type="GeneID" id="77848129"/>
<dbReference type="HOGENOM" id="CLU_051012_0_0_10"/>
<evidence type="ECO:0000313" key="5">
    <source>
        <dbReference type="EMBL" id="EJZ65085.1"/>
    </source>
</evidence>
<dbReference type="OrthoDB" id="596345at2"/>
<evidence type="ECO:0000313" key="6">
    <source>
        <dbReference type="Proteomes" id="UP000006044"/>
    </source>
</evidence>
<accession>K0XMQ9</accession>
<name>K0XMQ9_9BACT</name>
<evidence type="ECO:0000259" key="3">
    <source>
        <dbReference type="Pfam" id="PF00149"/>
    </source>
</evidence>
<dbReference type="InterPro" id="IPR039331">
    <property type="entry name" value="PAPs-like"/>
</dbReference>
<keyword evidence="6" id="KW-1185">Reference proteome</keyword>
<dbReference type="Pfam" id="PF16656">
    <property type="entry name" value="Pur_ac_phosph_N"/>
    <property type="match status" value="1"/>
</dbReference>
<dbReference type="SUPFAM" id="SSF56300">
    <property type="entry name" value="Metallo-dependent phosphatases"/>
    <property type="match status" value="1"/>
</dbReference>
<reference evidence="5 6" key="1">
    <citation type="submission" date="2012-08" db="EMBL/GenBank/DDBJ databases">
        <title>The Genome Sequence of Barnesiella intestinihominis YIT 11860.</title>
        <authorList>
            <consortium name="The Broad Institute Genome Sequencing Platform"/>
            <person name="Earl A."/>
            <person name="Ward D."/>
            <person name="Feldgarden M."/>
            <person name="Gevers D."/>
            <person name="Morotomi M."/>
            <person name="Walker B."/>
            <person name="Young S.K."/>
            <person name="Zeng Q."/>
            <person name="Gargeya S."/>
            <person name="Fitzgerald M."/>
            <person name="Haas B."/>
            <person name="Abouelleil A."/>
            <person name="Alvarado L."/>
            <person name="Arachchi H.M."/>
            <person name="Berlin A.M."/>
            <person name="Chapman S.B."/>
            <person name="Goldberg J."/>
            <person name="Griggs A."/>
            <person name="Gujja S."/>
            <person name="Hansen M."/>
            <person name="Howarth C."/>
            <person name="Imamovic A."/>
            <person name="Larimer J."/>
            <person name="McCowen C."/>
            <person name="Montmayeur A."/>
            <person name="Murphy C."/>
            <person name="Neiman D."/>
            <person name="Pearson M."/>
            <person name="Priest M."/>
            <person name="Roberts A."/>
            <person name="Saif S."/>
            <person name="Shea T."/>
            <person name="Sisk P."/>
            <person name="Sykes S."/>
            <person name="Wortman J."/>
            <person name="Nusbaum C."/>
            <person name="Birren B."/>
        </authorList>
    </citation>
    <scope>NUCLEOTIDE SEQUENCE [LARGE SCALE GENOMIC DNA]</scope>
    <source>
        <strain evidence="5 6">YIT 11860</strain>
    </source>
</reference>
<dbReference type="PATRIC" id="fig|742726.3.peg.874"/>
<evidence type="ECO:0000256" key="2">
    <source>
        <dbReference type="SAM" id="SignalP"/>
    </source>
</evidence>
<gene>
    <name evidence="5" type="ORF">HMPREF9448_00815</name>
</gene>
<dbReference type="EMBL" id="ADLE01000007">
    <property type="protein sequence ID" value="EJZ65085.1"/>
    <property type="molecule type" value="Genomic_DNA"/>
</dbReference>
<dbReference type="InterPro" id="IPR029052">
    <property type="entry name" value="Metallo-depent_PP-like"/>
</dbReference>
<organism evidence="5 6">
    <name type="scientific">Barnesiella intestinihominis YIT 11860</name>
    <dbReference type="NCBI Taxonomy" id="742726"/>
    <lineage>
        <taxon>Bacteria</taxon>
        <taxon>Pseudomonadati</taxon>
        <taxon>Bacteroidota</taxon>
        <taxon>Bacteroidia</taxon>
        <taxon>Bacteroidales</taxon>
        <taxon>Barnesiellaceae</taxon>
        <taxon>Barnesiella</taxon>
    </lineage>
</organism>
<dbReference type="Proteomes" id="UP000006044">
    <property type="component" value="Unassembled WGS sequence"/>
</dbReference>
<feature type="chain" id="PRO_5003844954" description="Calcineurin-like phosphoesterase domain-containing protein" evidence="2">
    <location>
        <begin position="22"/>
        <end position="391"/>
    </location>
</feature>
<comment type="caution">
    <text evidence="5">The sequence shown here is derived from an EMBL/GenBank/DDBJ whole genome shotgun (WGS) entry which is preliminary data.</text>
</comment>
<dbReference type="InterPro" id="IPR015914">
    <property type="entry name" value="PAPs_N"/>
</dbReference>
<evidence type="ECO:0000259" key="4">
    <source>
        <dbReference type="Pfam" id="PF16656"/>
    </source>
</evidence>
<dbReference type="Gene3D" id="2.60.40.380">
    <property type="entry name" value="Purple acid phosphatase-like, N-terminal"/>
    <property type="match status" value="1"/>
</dbReference>
<dbReference type="InterPro" id="IPR004843">
    <property type="entry name" value="Calcineurin-like_PHP"/>
</dbReference>
<dbReference type="InterPro" id="IPR008963">
    <property type="entry name" value="Purple_acid_Pase-like_N"/>
</dbReference>